<feature type="domain" description="GH18" evidence="6">
    <location>
        <begin position="129"/>
        <end position="477"/>
    </location>
</feature>
<keyword evidence="2" id="KW-0378">Hydrolase</keyword>
<dbReference type="Pfam" id="PF00704">
    <property type="entry name" value="Glyco_hydro_18"/>
    <property type="match status" value="1"/>
</dbReference>
<dbReference type="SUPFAM" id="SSF51445">
    <property type="entry name" value="(Trans)glycosidases"/>
    <property type="match status" value="1"/>
</dbReference>
<dbReference type="Gene3D" id="3.10.50.10">
    <property type="match status" value="1"/>
</dbReference>
<reference evidence="7" key="1">
    <citation type="submission" date="2019-08" db="EMBL/GenBank/DDBJ databases">
        <authorList>
            <person name="Kucharzyk K."/>
            <person name="Murdoch R.W."/>
            <person name="Higgins S."/>
            <person name="Loffler F."/>
        </authorList>
    </citation>
    <scope>NUCLEOTIDE SEQUENCE</scope>
</reference>
<dbReference type="CDD" id="cd06548">
    <property type="entry name" value="GH18_chitinase"/>
    <property type="match status" value="1"/>
</dbReference>
<keyword evidence="3" id="KW-0624">Polysaccharide degradation</keyword>
<dbReference type="PROSITE" id="PS50853">
    <property type="entry name" value="FN3"/>
    <property type="match status" value="1"/>
</dbReference>
<comment type="similarity">
    <text evidence="1">Belongs to the glycosyl hydrolase 18 family. Chitinase class II subfamily.</text>
</comment>
<organism evidence="7">
    <name type="scientific">bioreactor metagenome</name>
    <dbReference type="NCBI Taxonomy" id="1076179"/>
    <lineage>
        <taxon>unclassified sequences</taxon>
        <taxon>metagenomes</taxon>
        <taxon>ecological metagenomes</taxon>
    </lineage>
</organism>
<dbReference type="InterPro" id="IPR036116">
    <property type="entry name" value="FN3_sf"/>
</dbReference>
<evidence type="ECO:0000256" key="2">
    <source>
        <dbReference type="ARBA" id="ARBA00022801"/>
    </source>
</evidence>
<dbReference type="GO" id="GO:0008061">
    <property type="term" value="F:chitin binding"/>
    <property type="evidence" value="ECO:0007669"/>
    <property type="project" value="InterPro"/>
</dbReference>
<accession>A0A644VP04</accession>
<keyword evidence="4" id="KW-0326">Glycosidase</keyword>
<dbReference type="EMBL" id="VSSQ01000382">
    <property type="protein sequence ID" value="MPL93144.1"/>
    <property type="molecule type" value="Genomic_DNA"/>
</dbReference>
<keyword evidence="3" id="KW-0146">Chitin degradation</keyword>
<dbReference type="InterPro" id="IPR029070">
    <property type="entry name" value="Chitinase_insertion_sf"/>
</dbReference>
<evidence type="ECO:0000259" key="6">
    <source>
        <dbReference type="PROSITE" id="PS51910"/>
    </source>
</evidence>
<dbReference type="PROSITE" id="PS51910">
    <property type="entry name" value="GH18_2"/>
    <property type="match status" value="1"/>
</dbReference>
<evidence type="ECO:0000256" key="3">
    <source>
        <dbReference type="ARBA" id="ARBA00023024"/>
    </source>
</evidence>
<protein>
    <recommendedName>
        <fullName evidence="8">Chitinase</fullName>
    </recommendedName>
</protein>
<dbReference type="InterPro" id="IPR001223">
    <property type="entry name" value="Glyco_hydro18_cat"/>
</dbReference>
<dbReference type="Pfam" id="PF00041">
    <property type="entry name" value="fn3"/>
    <property type="match status" value="1"/>
</dbReference>
<dbReference type="SMART" id="SM00636">
    <property type="entry name" value="Glyco_18"/>
    <property type="match status" value="1"/>
</dbReference>
<dbReference type="InterPro" id="IPR013783">
    <property type="entry name" value="Ig-like_fold"/>
</dbReference>
<keyword evidence="3" id="KW-0119">Carbohydrate metabolism</keyword>
<evidence type="ECO:0000256" key="4">
    <source>
        <dbReference type="ARBA" id="ARBA00023295"/>
    </source>
</evidence>
<dbReference type="InterPro" id="IPR050314">
    <property type="entry name" value="Glycosyl_Hydrlase_18"/>
</dbReference>
<dbReference type="Gene3D" id="3.20.20.80">
    <property type="entry name" value="Glycosidases"/>
    <property type="match status" value="1"/>
</dbReference>
<dbReference type="SMART" id="SM00060">
    <property type="entry name" value="FN3"/>
    <property type="match status" value="1"/>
</dbReference>
<evidence type="ECO:0000313" key="7">
    <source>
        <dbReference type="EMBL" id="MPL93144.1"/>
    </source>
</evidence>
<dbReference type="PANTHER" id="PTHR11177">
    <property type="entry name" value="CHITINASE"/>
    <property type="match status" value="1"/>
</dbReference>
<dbReference type="AlphaFoldDB" id="A0A644VP04"/>
<comment type="caution">
    <text evidence="7">The sequence shown here is derived from an EMBL/GenBank/DDBJ whole genome shotgun (WGS) entry which is preliminary data.</text>
</comment>
<dbReference type="GO" id="GO:0006032">
    <property type="term" value="P:chitin catabolic process"/>
    <property type="evidence" value="ECO:0007669"/>
    <property type="project" value="UniProtKB-KW"/>
</dbReference>
<gene>
    <name evidence="7" type="ORF">SDC9_39270</name>
</gene>
<sequence>MRLYKKTISFFLIIVLFAGTFLLTVSAKKVRDSQAPTTPQNLTAVSVSQTSISLKWTASTDNKAVASYQIYKNSIYIASATGTTYTVSGLTAATSYSFYVKAKDTSGNLSSSSNVLTATTSPTAQTTTKIVSAYYTSWSAYNGYTPLDIPVSSLTNVDYAFAKIGDDLKIALGDSYIDPTNIAQLNQLKKTYPQLKTLISVGGWNDSGKFSDAALTDASRTVFADSVVAFVKQYGFNGVDIDWEYPVSGGLSTNIRRNADKTNFTLLLQKLREKLDAQGQLDNQKYLLTIAGGADTAYVGNTQLSLIANYVDYATIMTYDIHGIWDSYTDLNAPLYAPAEASPQYKWSADQSVKTWIAGGFPASKIVMGVPFYGYIYNGVTGGGTGLYKSYTGGKSISYDSVLSAYLDSSSYAKYFHPDALVPWMFNGSTFISYENENSVASKAKYIMQNNLAGASIWELSQNKGGQLLNALTSNMK</sequence>
<dbReference type="InterPro" id="IPR011583">
    <property type="entry name" value="Chitinase_II/V-like_cat"/>
</dbReference>
<dbReference type="PANTHER" id="PTHR11177:SF317">
    <property type="entry name" value="CHITINASE 12-RELATED"/>
    <property type="match status" value="1"/>
</dbReference>
<evidence type="ECO:0008006" key="8">
    <source>
        <dbReference type="Google" id="ProtNLM"/>
    </source>
</evidence>
<evidence type="ECO:0000259" key="5">
    <source>
        <dbReference type="PROSITE" id="PS50853"/>
    </source>
</evidence>
<feature type="domain" description="Fibronectin type-III" evidence="5">
    <location>
        <begin position="38"/>
        <end position="123"/>
    </location>
</feature>
<name>A0A644VP04_9ZZZZ</name>
<dbReference type="PROSITE" id="PS01095">
    <property type="entry name" value="GH18_1"/>
    <property type="match status" value="1"/>
</dbReference>
<dbReference type="SUPFAM" id="SSF49265">
    <property type="entry name" value="Fibronectin type III"/>
    <property type="match status" value="1"/>
</dbReference>
<dbReference type="InterPro" id="IPR001579">
    <property type="entry name" value="Glyco_hydro_18_chit_AS"/>
</dbReference>
<dbReference type="Gene3D" id="2.60.40.10">
    <property type="entry name" value="Immunoglobulins"/>
    <property type="match status" value="1"/>
</dbReference>
<dbReference type="GO" id="GO:0005975">
    <property type="term" value="P:carbohydrate metabolic process"/>
    <property type="evidence" value="ECO:0007669"/>
    <property type="project" value="InterPro"/>
</dbReference>
<dbReference type="InterPro" id="IPR003961">
    <property type="entry name" value="FN3_dom"/>
</dbReference>
<dbReference type="CDD" id="cd00063">
    <property type="entry name" value="FN3"/>
    <property type="match status" value="1"/>
</dbReference>
<dbReference type="GO" id="GO:0004553">
    <property type="term" value="F:hydrolase activity, hydrolyzing O-glycosyl compounds"/>
    <property type="evidence" value="ECO:0007669"/>
    <property type="project" value="InterPro"/>
</dbReference>
<evidence type="ECO:0000256" key="1">
    <source>
        <dbReference type="ARBA" id="ARBA00009121"/>
    </source>
</evidence>
<dbReference type="InterPro" id="IPR017853">
    <property type="entry name" value="GH"/>
</dbReference>
<proteinExistence type="inferred from homology"/>